<dbReference type="InterPro" id="IPR013559">
    <property type="entry name" value="YheO"/>
</dbReference>
<dbReference type="RefSeq" id="WP_349228690.1">
    <property type="nucleotide sequence ID" value="NZ_JBBMFJ010000005.1"/>
</dbReference>
<dbReference type="Pfam" id="PF08348">
    <property type="entry name" value="PAS_6"/>
    <property type="match status" value="1"/>
</dbReference>
<proteinExistence type="predicted"/>
<dbReference type="InterPro" id="IPR039446">
    <property type="entry name" value="DauR-like"/>
</dbReference>
<evidence type="ECO:0000259" key="2">
    <source>
        <dbReference type="Pfam" id="PF13309"/>
    </source>
</evidence>
<evidence type="ECO:0000259" key="1">
    <source>
        <dbReference type="Pfam" id="PF08348"/>
    </source>
</evidence>
<protein>
    <submittedName>
        <fullName evidence="3">Helix-turn-helix transcriptional regulator</fullName>
    </submittedName>
</protein>
<accession>A0ABV1HJ79</accession>
<comment type="caution">
    <text evidence="3">The sequence shown here is derived from an EMBL/GenBank/DDBJ whole genome shotgun (WGS) entry which is preliminary data.</text>
</comment>
<dbReference type="Proteomes" id="UP001437460">
    <property type="component" value="Unassembled WGS sequence"/>
</dbReference>
<organism evidence="3 4">
    <name type="scientific">Ventrimonas faecis</name>
    <dbReference type="NCBI Taxonomy" id="3133170"/>
    <lineage>
        <taxon>Bacteria</taxon>
        <taxon>Bacillati</taxon>
        <taxon>Bacillota</taxon>
        <taxon>Clostridia</taxon>
        <taxon>Lachnospirales</taxon>
        <taxon>Lachnospiraceae</taxon>
        <taxon>Ventrimonas</taxon>
    </lineage>
</organism>
<feature type="domain" description="Transcriptional regulator DauR-like HTH" evidence="2">
    <location>
        <begin position="148"/>
        <end position="210"/>
    </location>
</feature>
<evidence type="ECO:0000313" key="4">
    <source>
        <dbReference type="Proteomes" id="UP001437460"/>
    </source>
</evidence>
<feature type="domain" description="YheO-like" evidence="1">
    <location>
        <begin position="7"/>
        <end position="119"/>
    </location>
</feature>
<name>A0ABV1HJ79_9FIRM</name>
<keyword evidence="4" id="KW-1185">Reference proteome</keyword>
<reference evidence="3 4" key="1">
    <citation type="submission" date="2024-03" db="EMBL/GenBank/DDBJ databases">
        <title>Human intestinal bacterial collection.</title>
        <authorList>
            <person name="Pauvert C."/>
            <person name="Hitch T.C.A."/>
            <person name="Clavel T."/>
        </authorList>
    </citation>
    <scope>NUCLEOTIDE SEQUENCE [LARGE SCALE GENOMIC DNA]</scope>
    <source>
        <strain evidence="3 4">CLA-AP-H27</strain>
    </source>
</reference>
<gene>
    <name evidence="3" type="ORF">WMO41_04190</name>
</gene>
<dbReference type="InterPro" id="IPR039445">
    <property type="entry name" value="DauR-like_HTH"/>
</dbReference>
<sequence>MDKSTIDFYTRLAHGLAAQFGSNCEIVIHDLESNDVEHSIVAIENGYITGRKLGDGPSHIVLESLQNGEKHTEDKLAYLTKTKDGKILKSSTIYIRNSKGKIVGILSINYDITILLAAQTHIQGLTATAADDSEESGPETVSMNVTDLLDELIDQAFRHIGKPAAVMTKDDKIDFIRILNDAGAFLITKSGQRVCQILCISKFTLYSYLNEIKAEDEEKAAKAEQD</sequence>
<dbReference type="EMBL" id="JBBMFJ010000005">
    <property type="protein sequence ID" value="MEQ2562371.1"/>
    <property type="molecule type" value="Genomic_DNA"/>
</dbReference>
<dbReference type="PANTHER" id="PTHR35568:SF1">
    <property type="entry name" value="TRANSCRIPTIONAL REGULATOR DAUR"/>
    <property type="match status" value="1"/>
</dbReference>
<evidence type="ECO:0000313" key="3">
    <source>
        <dbReference type="EMBL" id="MEQ2562371.1"/>
    </source>
</evidence>
<dbReference type="PANTHER" id="PTHR35568">
    <property type="entry name" value="TRANSCRIPTIONAL REGULATOR DAUR"/>
    <property type="match status" value="1"/>
</dbReference>
<dbReference type="Pfam" id="PF13309">
    <property type="entry name" value="HTH_22"/>
    <property type="match status" value="1"/>
</dbReference>